<comment type="caution">
    <text evidence="1">The sequence shown here is derived from an EMBL/GenBank/DDBJ whole genome shotgun (WGS) entry which is preliminary data.</text>
</comment>
<accession>A0A7X1KZW7</accession>
<evidence type="ECO:0000313" key="2">
    <source>
        <dbReference type="Proteomes" id="UP000526003"/>
    </source>
</evidence>
<dbReference type="EMBL" id="JACMYG010000026">
    <property type="protein sequence ID" value="MBC2692291.1"/>
    <property type="molecule type" value="Genomic_DNA"/>
</dbReference>
<sequence length="150" mass="15934">MNPRHPLVALLVCASLFGCSTSSEHGISIPLAATRHNAGQIANTTLANWDQKTGFDFFISGVPTGTSLPLRIYTFIHKGSCQQPGPVAYAMNSQVTTERAAVTGWTFSRTAPIALPELLAGQYSIVVRSAPEDGNLDLFCGDIPQSGTVK</sequence>
<dbReference type="AlphaFoldDB" id="A0A7X1KZW7"/>
<dbReference type="RefSeq" id="WP_166591994.1">
    <property type="nucleotide sequence ID" value="NZ_JACMYG010000026.1"/>
</dbReference>
<dbReference type="PROSITE" id="PS51257">
    <property type="entry name" value="PROKAR_LIPOPROTEIN"/>
    <property type="match status" value="1"/>
</dbReference>
<proteinExistence type="predicted"/>
<protein>
    <recommendedName>
        <fullName evidence="3">Lipoprotein</fullName>
    </recommendedName>
</protein>
<organism evidence="1 2">
    <name type="scientific">Pseudomonas kielensis</name>
    <dbReference type="NCBI Taxonomy" id="2762577"/>
    <lineage>
        <taxon>Bacteria</taxon>
        <taxon>Pseudomonadati</taxon>
        <taxon>Pseudomonadota</taxon>
        <taxon>Gammaproteobacteria</taxon>
        <taxon>Pseudomonadales</taxon>
        <taxon>Pseudomonadaceae</taxon>
        <taxon>Pseudomonas</taxon>
    </lineage>
</organism>
<evidence type="ECO:0000313" key="1">
    <source>
        <dbReference type="EMBL" id="MBC2692291.1"/>
    </source>
</evidence>
<evidence type="ECO:0008006" key="3">
    <source>
        <dbReference type="Google" id="ProtNLM"/>
    </source>
</evidence>
<dbReference type="Proteomes" id="UP000526003">
    <property type="component" value="Unassembled WGS sequence"/>
</dbReference>
<reference evidence="1 2" key="1">
    <citation type="submission" date="2020-08" db="EMBL/GenBank/DDBJ databases">
        <title>Pseudomonas sp. nov.</title>
        <authorList>
            <person name="Gieschler S."/>
            <person name="Fiedler G."/>
            <person name="Brinks E."/>
            <person name="Boehnlein C."/>
            <person name="Franz C.M.A.P."/>
            <person name="Kabisch J."/>
        </authorList>
    </citation>
    <scope>NUCLEOTIDE SEQUENCE [LARGE SCALE GENOMIC DNA]</scope>
    <source>
        <strain evidence="1 2">MBT-1</strain>
    </source>
</reference>
<name>A0A7X1KZW7_9PSED</name>
<keyword evidence="2" id="KW-1185">Reference proteome</keyword>
<gene>
    <name evidence="1" type="ORF">H7995_21115</name>
</gene>